<proteinExistence type="predicted"/>
<dbReference type="InterPro" id="IPR041492">
    <property type="entry name" value="HAD_2"/>
</dbReference>
<dbReference type="Proteomes" id="UP000723714">
    <property type="component" value="Unassembled WGS sequence"/>
</dbReference>
<sequence>MNNPFSDFRKKQNNLVCIDSDGCAIDSMDIKHIRCFGPCMITEWNLEADQDVILRRWNVVNLYSMTRGINRFKGLAAALREVDQKEKAIEDVETLIRWTNESDELSNAALEREIERTHSICLKKALNWSKAVNEAITKLPKEEIRPFEHVKEVLEKLHETCDIAIVSSANYEAVKEEWTRFGLLEHVDVVLAQNAGSKKSCIERLLTYGYSRDHVMMAGDAPGDLDAAEKNGVFYYPILVSREAESWEQMESAVDKMKNGTFAGEYQAELKKEFVENLSKER</sequence>
<evidence type="ECO:0000313" key="1">
    <source>
        <dbReference type="EMBL" id="MBU3877694.1"/>
    </source>
</evidence>
<dbReference type="InterPro" id="IPR050155">
    <property type="entry name" value="HAD-like_hydrolase_sf"/>
</dbReference>
<name>A0ABS6D896_9FIRM</name>
<gene>
    <name evidence="1" type="ORF">HGO97_017970</name>
</gene>
<accession>A0ABS6D896</accession>
<dbReference type="CDD" id="cd01427">
    <property type="entry name" value="HAD_like"/>
    <property type="match status" value="1"/>
</dbReference>
<dbReference type="PANTHER" id="PTHR43434:SF1">
    <property type="entry name" value="PHOSPHOGLYCOLATE PHOSPHATASE"/>
    <property type="match status" value="1"/>
</dbReference>
<dbReference type="GO" id="GO:0016787">
    <property type="term" value="F:hydrolase activity"/>
    <property type="evidence" value="ECO:0007669"/>
    <property type="project" value="UniProtKB-KW"/>
</dbReference>
<protein>
    <submittedName>
        <fullName evidence="1">HAD family hydrolase</fullName>
    </submittedName>
</protein>
<dbReference type="PANTHER" id="PTHR43434">
    <property type="entry name" value="PHOSPHOGLYCOLATE PHOSPHATASE"/>
    <property type="match status" value="1"/>
</dbReference>
<organism evidence="1 2">
    <name type="scientific">Faecalicatena faecalis</name>
    <dbReference type="NCBI Taxonomy" id="2726362"/>
    <lineage>
        <taxon>Bacteria</taxon>
        <taxon>Bacillati</taxon>
        <taxon>Bacillota</taxon>
        <taxon>Clostridia</taxon>
        <taxon>Lachnospirales</taxon>
        <taxon>Lachnospiraceae</taxon>
        <taxon>Faecalicatena</taxon>
    </lineage>
</organism>
<keyword evidence="1" id="KW-0378">Hydrolase</keyword>
<keyword evidence="2" id="KW-1185">Reference proteome</keyword>
<comment type="caution">
    <text evidence="1">The sequence shown here is derived from an EMBL/GenBank/DDBJ whole genome shotgun (WGS) entry which is preliminary data.</text>
</comment>
<dbReference type="RefSeq" id="WP_216244313.1">
    <property type="nucleotide sequence ID" value="NZ_JABACJ020000021.1"/>
</dbReference>
<dbReference type="Pfam" id="PF13419">
    <property type="entry name" value="HAD_2"/>
    <property type="match status" value="1"/>
</dbReference>
<dbReference type="EMBL" id="JABACJ020000021">
    <property type="protein sequence ID" value="MBU3877694.1"/>
    <property type="molecule type" value="Genomic_DNA"/>
</dbReference>
<evidence type="ECO:0000313" key="2">
    <source>
        <dbReference type="Proteomes" id="UP000723714"/>
    </source>
</evidence>
<reference evidence="1 2" key="1">
    <citation type="submission" date="2021-06" db="EMBL/GenBank/DDBJ databases">
        <title>Faecalicatena sp. nov. isolated from porcine feces.</title>
        <authorList>
            <person name="Oh B.S."/>
            <person name="Lee J.H."/>
        </authorList>
    </citation>
    <scope>NUCLEOTIDE SEQUENCE [LARGE SCALE GENOMIC DNA]</scope>
    <source>
        <strain evidence="1 2">AGMB00832</strain>
    </source>
</reference>